<evidence type="ECO:0008006" key="4">
    <source>
        <dbReference type="Google" id="ProtNLM"/>
    </source>
</evidence>
<dbReference type="EMBL" id="JBHUFL010000004">
    <property type="protein sequence ID" value="MFD1836564.1"/>
    <property type="molecule type" value="Genomic_DNA"/>
</dbReference>
<proteinExistence type="predicted"/>
<dbReference type="Proteomes" id="UP001597280">
    <property type="component" value="Unassembled WGS sequence"/>
</dbReference>
<dbReference type="RefSeq" id="WP_343906151.1">
    <property type="nucleotide sequence ID" value="NZ_BAAAIS010000004.1"/>
</dbReference>
<feature type="region of interest" description="Disordered" evidence="1">
    <location>
        <begin position="126"/>
        <end position="153"/>
    </location>
</feature>
<evidence type="ECO:0000313" key="2">
    <source>
        <dbReference type="EMBL" id="MFD1836564.1"/>
    </source>
</evidence>
<sequence>MAQALVAIEAERASTPQAWVAAVLEHPDFAAARTDTRRALEAIAQVLAGASEPGSLLVRRLTWEAMAERLECTTRTVARLLRKLHQARLLGRVAAGRSARFAPPTKDGEQHADSAVYVLAVPAPAVDSGDEDVTPPHPQVSSNNPSHASACSAREAAAREAVEAARVSGRRLSGGADRRMIEALPAAHRDPFWDVRRVPETRVEMLAAAAEMRRRSFVLRRASLRAVRSLGRDFWENGWTVADVLRALDQRPDGTSWPHSGAHGVRSVRAWSMHRLRRWRSAAGCPLPSLEERRRAHREAVLVEQERARQERLEARQRAQENPITPTTRQLLQEAREVARGAATRLRHSHPAAA</sequence>
<reference evidence="3" key="1">
    <citation type="journal article" date="2019" name="Int. J. Syst. Evol. Microbiol.">
        <title>The Global Catalogue of Microorganisms (GCM) 10K type strain sequencing project: providing services to taxonomists for standard genome sequencing and annotation.</title>
        <authorList>
            <consortium name="The Broad Institute Genomics Platform"/>
            <consortium name="The Broad Institute Genome Sequencing Center for Infectious Disease"/>
            <person name="Wu L."/>
            <person name="Ma J."/>
        </authorList>
    </citation>
    <scope>NUCLEOTIDE SEQUENCE [LARGE SCALE GENOMIC DNA]</scope>
    <source>
        <strain evidence="3">JCM 11650</strain>
    </source>
</reference>
<evidence type="ECO:0000256" key="1">
    <source>
        <dbReference type="SAM" id="MobiDB-lite"/>
    </source>
</evidence>
<gene>
    <name evidence="2" type="ORF">ACFSDA_15990</name>
</gene>
<accession>A0ABW4Q0F5</accession>
<keyword evidence="3" id="KW-1185">Reference proteome</keyword>
<organism evidence="2 3">
    <name type="scientific">Brachybacterium rhamnosum</name>
    <dbReference type="NCBI Taxonomy" id="173361"/>
    <lineage>
        <taxon>Bacteria</taxon>
        <taxon>Bacillati</taxon>
        <taxon>Actinomycetota</taxon>
        <taxon>Actinomycetes</taxon>
        <taxon>Micrococcales</taxon>
        <taxon>Dermabacteraceae</taxon>
        <taxon>Brachybacterium</taxon>
    </lineage>
</organism>
<protein>
    <recommendedName>
        <fullName evidence="4">Helix-turn-helix domain-containing protein</fullName>
    </recommendedName>
</protein>
<comment type="caution">
    <text evidence="2">The sequence shown here is derived from an EMBL/GenBank/DDBJ whole genome shotgun (WGS) entry which is preliminary data.</text>
</comment>
<name>A0ABW4Q0F5_9MICO</name>
<evidence type="ECO:0000313" key="3">
    <source>
        <dbReference type="Proteomes" id="UP001597280"/>
    </source>
</evidence>